<dbReference type="EMBL" id="CM004480">
    <property type="protein sequence ID" value="OCT66952.1"/>
    <property type="molecule type" value="Genomic_DNA"/>
</dbReference>
<dbReference type="GO" id="GO:0016020">
    <property type="term" value="C:membrane"/>
    <property type="evidence" value="ECO:0007669"/>
    <property type="project" value="InterPro"/>
</dbReference>
<protein>
    <recommendedName>
        <fullName evidence="5">Neural proliferation differentiation and control protein 1</fullName>
    </recommendedName>
</protein>
<reference evidence="4" key="1">
    <citation type="journal article" date="2016" name="Nature">
        <title>Genome evolution in the allotetraploid frog Xenopus laevis.</title>
        <authorList>
            <person name="Session A.M."/>
            <person name="Uno Y."/>
            <person name="Kwon T."/>
            <person name="Chapman J.A."/>
            <person name="Toyoda A."/>
            <person name="Takahashi S."/>
            <person name="Fukui A."/>
            <person name="Hikosaka A."/>
            <person name="Suzuki A."/>
            <person name="Kondo M."/>
            <person name="van Heeringen S.J."/>
            <person name="Quigley I."/>
            <person name="Heinz S."/>
            <person name="Ogino H."/>
            <person name="Ochi H."/>
            <person name="Hellsten U."/>
            <person name="Lyons J.B."/>
            <person name="Simakov O."/>
            <person name="Putnam N."/>
            <person name="Stites J."/>
            <person name="Kuroki Y."/>
            <person name="Tanaka T."/>
            <person name="Michiue T."/>
            <person name="Watanabe M."/>
            <person name="Bogdanovic O."/>
            <person name="Lister R."/>
            <person name="Georgiou G."/>
            <person name="Paranjpe S.S."/>
            <person name="van Kruijsbergen I."/>
            <person name="Shu S."/>
            <person name="Carlson J."/>
            <person name="Kinoshita T."/>
            <person name="Ohta Y."/>
            <person name="Mawaribuchi S."/>
            <person name="Jenkins J."/>
            <person name="Grimwood J."/>
            <person name="Schmutz J."/>
            <person name="Mitros T."/>
            <person name="Mozaffari S.V."/>
            <person name="Suzuki Y."/>
            <person name="Haramoto Y."/>
            <person name="Yamamoto T.S."/>
            <person name="Takagi C."/>
            <person name="Heald R."/>
            <person name="Miller K."/>
            <person name="Haudenschild C."/>
            <person name="Kitzman J."/>
            <person name="Nakayama T."/>
            <person name="Izutsu Y."/>
            <person name="Robert J."/>
            <person name="Fortriede J."/>
            <person name="Burns K."/>
            <person name="Lotay V."/>
            <person name="Karimi K."/>
            <person name="Yasuoka Y."/>
            <person name="Dichmann D.S."/>
            <person name="Flajnik M.F."/>
            <person name="Houston D.W."/>
            <person name="Shendure J."/>
            <person name="DuPasquier L."/>
            <person name="Vize P.D."/>
            <person name="Zorn A.M."/>
            <person name="Ito M."/>
            <person name="Marcotte E.M."/>
            <person name="Wallingford J.B."/>
            <person name="Ito Y."/>
            <person name="Asashima M."/>
            <person name="Ueno N."/>
            <person name="Matsuda Y."/>
            <person name="Veenstra G.J."/>
            <person name="Fujiyama A."/>
            <person name="Harland R.M."/>
            <person name="Taira M."/>
            <person name="Rokhsar D.S."/>
        </authorList>
    </citation>
    <scope>NUCLEOTIDE SEQUENCE [LARGE SCALE GENOMIC DNA]</scope>
    <source>
        <strain evidence="4">J</strain>
    </source>
</reference>
<organism evidence="3 4">
    <name type="scientific">Xenopus laevis</name>
    <name type="common">African clawed frog</name>
    <dbReference type="NCBI Taxonomy" id="8355"/>
    <lineage>
        <taxon>Eukaryota</taxon>
        <taxon>Metazoa</taxon>
        <taxon>Chordata</taxon>
        <taxon>Craniata</taxon>
        <taxon>Vertebrata</taxon>
        <taxon>Euteleostomi</taxon>
        <taxon>Amphibia</taxon>
        <taxon>Batrachia</taxon>
        <taxon>Anura</taxon>
        <taxon>Pipoidea</taxon>
        <taxon>Pipidae</taxon>
        <taxon>Xenopodinae</taxon>
        <taxon>Xenopus</taxon>
        <taxon>Xenopus</taxon>
    </lineage>
</organism>
<dbReference type="Proteomes" id="UP000694892">
    <property type="component" value="Chromosome 8L"/>
</dbReference>
<feature type="compositionally biased region" description="Basic and acidic residues" evidence="1">
    <location>
        <begin position="236"/>
        <end position="246"/>
    </location>
</feature>
<feature type="transmembrane region" description="Helical" evidence="2">
    <location>
        <begin position="156"/>
        <end position="178"/>
    </location>
</feature>
<gene>
    <name evidence="3" type="ORF">XELAEV_18038234mg</name>
</gene>
<evidence type="ECO:0000313" key="3">
    <source>
        <dbReference type="EMBL" id="OCT66952.1"/>
    </source>
</evidence>
<dbReference type="Pfam" id="PF06809">
    <property type="entry name" value="NPDC1"/>
    <property type="match status" value="2"/>
</dbReference>
<keyword evidence="2" id="KW-1133">Transmembrane helix</keyword>
<dbReference type="PANTHER" id="PTHR23352">
    <property type="entry name" value="NEURAL PROLIFERATION DIFFERENTIATION AND CONTROL PROTEIN-1 NPDC-1 PROTEIN"/>
    <property type="match status" value="1"/>
</dbReference>
<feature type="transmembrane region" description="Helical" evidence="2">
    <location>
        <begin position="6"/>
        <end position="30"/>
    </location>
</feature>
<proteinExistence type="predicted"/>
<dbReference type="AlphaFoldDB" id="A0A974C5E5"/>
<evidence type="ECO:0000256" key="2">
    <source>
        <dbReference type="SAM" id="Phobius"/>
    </source>
</evidence>
<dbReference type="InterPro" id="IPR009635">
    <property type="entry name" value="NPDC1"/>
</dbReference>
<keyword evidence="2" id="KW-0812">Transmembrane</keyword>
<feature type="region of interest" description="Disordered" evidence="1">
    <location>
        <begin position="222"/>
        <end position="294"/>
    </location>
</feature>
<keyword evidence="2" id="KW-0472">Membrane</keyword>
<sequence length="294" mass="31487">MGAPRVAGALIEALLGPILCCSLLMCLVALGAPADPCPRNLDCAIQRRENCVPGSGICGPCLNDFTEGTDGKCRLISRSAGRNLDTAVDREIDYIASVLANQEARPLNLAEYVNTTQSQSQVPPNVPPSAPSERSGGGVGSTVLPRRGSNKPMSDALVLGVVVGCAIAGLLAVVVAGICWCRMHNEMKLAEKVDYTAYKSSPPPPYEKTSPGDKKLAQSAQMYHYQHQKQQMLSMEKTKDEPKHPDSALTSEDETEDGDFTVYECPGLAPTGEMEVKNPLFDDSNLHHPTHNTP</sequence>
<name>A0A974C5E5_XENLA</name>
<dbReference type="PANTHER" id="PTHR23352:SF4">
    <property type="entry name" value="NEURAL PROLIFERATION DIFFERENTIATION AND CONTROL PROTEIN 1"/>
    <property type="match status" value="1"/>
</dbReference>
<accession>A0A974C5E5</accession>
<evidence type="ECO:0000313" key="4">
    <source>
        <dbReference type="Proteomes" id="UP000694892"/>
    </source>
</evidence>
<feature type="compositionally biased region" description="Low complexity" evidence="1">
    <location>
        <begin position="222"/>
        <end position="232"/>
    </location>
</feature>
<evidence type="ECO:0008006" key="5">
    <source>
        <dbReference type="Google" id="ProtNLM"/>
    </source>
</evidence>
<feature type="region of interest" description="Disordered" evidence="1">
    <location>
        <begin position="115"/>
        <end position="150"/>
    </location>
</feature>
<dbReference type="OMA" id="GLIMVCT"/>
<evidence type="ECO:0000256" key="1">
    <source>
        <dbReference type="SAM" id="MobiDB-lite"/>
    </source>
</evidence>